<evidence type="ECO:0000256" key="2">
    <source>
        <dbReference type="PROSITE-ProRule" id="PRU00285"/>
    </source>
</evidence>
<dbReference type="Pfam" id="PF00011">
    <property type="entry name" value="HSP20"/>
    <property type="match status" value="1"/>
</dbReference>
<comment type="similarity">
    <text evidence="2 3">Belongs to the small heat shock protein (HSP20) family.</text>
</comment>
<dbReference type="InterPro" id="IPR008978">
    <property type="entry name" value="HSP20-like_chaperone"/>
</dbReference>
<dbReference type="Gene3D" id="2.60.40.790">
    <property type="match status" value="1"/>
</dbReference>
<sequence length="180" mass="19819">MSIARQLLHEIRPFFRMLEEPFGRSAVGSMYQQRSLFDDPFFLSPAAIRPPVDVTEEGDKYIIEADLPGVKKENIDIRVGDAGRSVTIQGKTSSRQTNGESDTTAETTGKNSAEGAVAKTETGTQLAMERRYPGSATFIRTVWLPRPIDSSKVSAKLQDGILTMIVSKAEDQESIKVPIE</sequence>
<dbReference type="GeneID" id="64605398"/>
<dbReference type="AlphaFoldDB" id="A0A9P7AD49"/>
<dbReference type="Proteomes" id="UP000719766">
    <property type="component" value="Unassembled WGS sequence"/>
</dbReference>
<keyword evidence="1" id="KW-0346">Stress response</keyword>
<evidence type="ECO:0000313" key="7">
    <source>
        <dbReference type="Proteomes" id="UP000719766"/>
    </source>
</evidence>
<comment type="caution">
    <text evidence="6">The sequence shown here is derived from an EMBL/GenBank/DDBJ whole genome shotgun (WGS) entry which is preliminary data.</text>
</comment>
<dbReference type="RefSeq" id="XP_041153428.1">
    <property type="nucleotide sequence ID" value="XM_041311634.1"/>
</dbReference>
<name>A0A9P7AD49_9AGAM</name>
<feature type="region of interest" description="Disordered" evidence="4">
    <location>
        <begin position="86"/>
        <end position="123"/>
    </location>
</feature>
<feature type="domain" description="SHSP" evidence="5">
    <location>
        <begin position="43"/>
        <end position="180"/>
    </location>
</feature>
<evidence type="ECO:0000256" key="4">
    <source>
        <dbReference type="SAM" id="MobiDB-lite"/>
    </source>
</evidence>
<evidence type="ECO:0000256" key="1">
    <source>
        <dbReference type="ARBA" id="ARBA00023016"/>
    </source>
</evidence>
<dbReference type="CDD" id="cd06464">
    <property type="entry name" value="ACD_sHsps-like"/>
    <property type="match status" value="1"/>
</dbReference>
<keyword evidence="7" id="KW-1185">Reference proteome</keyword>
<accession>A0A9P7AD49</accession>
<evidence type="ECO:0000259" key="5">
    <source>
        <dbReference type="PROSITE" id="PS01031"/>
    </source>
</evidence>
<organism evidence="6 7">
    <name type="scientific">Suillus plorans</name>
    <dbReference type="NCBI Taxonomy" id="116603"/>
    <lineage>
        <taxon>Eukaryota</taxon>
        <taxon>Fungi</taxon>
        <taxon>Dikarya</taxon>
        <taxon>Basidiomycota</taxon>
        <taxon>Agaricomycotina</taxon>
        <taxon>Agaricomycetes</taxon>
        <taxon>Agaricomycetidae</taxon>
        <taxon>Boletales</taxon>
        <taxon>Suillineae</taxon>
        <taxon>Suillaceae</taxon>
        <taxon>Suillus</taxon>
    </lineage>
</organism>
<dbReference type="InterPro" id="IPR031107">
    <property type="entry name" value="Small_HSP"/>
</dbReference>
<evidence type="ECO:0000313" key="6">
    <source>
        <dbReference type="EMBL" id="KAG1785946.1"/>
    </source>
</evidence>
<gene>
    <name evidence="6" type="ORF">HD556DRAFT_78608</name>
</gene>
<proteinExistence type="inferred from homology"/>
<dbReference type="SUPFAM" id="SSF49764">
    <property type="entry name" value="HSP20-like chaperones"/>
    <property type="match status" value="1"/>
</dbReference>
<evidence type="ECO:0000256" key="3">
    <source>
        <dbReference type="RuleBase" id="RU003616"/>
    </source>
</evidence>
<dbReference type="InterPro" id="IPR002068">
    <property type="entry name" value="A-crystallin/Hsp20_dom"/>
</dbReference>
<protein>
    <submittedName>
        <fullName evidence="6">HSP20-like chaperone</fullName>
    </submittedName>
</protein>
<dbReference type="PANTHER" id="PTHR11527">
    <property type="entry name" value="HEAT-SHOCK PROTEIN 20 FAMILY MEMBER"/>
    <property type="match status" value="1"/>
</dbReference>
<dbReference type="OrthoDB" id="1431247at2759"/>
<reference evidence="6" key="1">
    <citation type="journal article" date="2020" name="New Phytol.">
        <title>Comparative genomics reveals dynamic genome evolution in host specialist ectomycorrhizal fungi.</title>
        <authorList>
            <person name="Lofgren L.A."/>
            <person name="Nguyen N.H."/>
            <person name="Vilgalys R."/>
            <person name="Ruytinx J."/>
            <person name="Liao H.L."/>
            <person name="Branco S."/>
            <person name="Kuo A."/>
            <person name="LaButti K."/>
            <person name="Lipzen A."/>
            <person name="Andreopoulos W."/>
            <person name="Pangilinan J."/>
            <person name="Riley R."/>
            <person name="Hundley H."/>
            <person name="Na H."/>
            <person name="Barry K."/>
            <person name="Grigoriev I.V."/>
            <person name="Stajich J.E."/>
            <person name="Kennedy P.G."/>
        </authorList>
    </citation>
    <scope>NUCLEOTIDE SEQUENCE</scope>
    <source>
        <strain evidence="6">S12</strain>
    </source>
</reference>
<dbReference type="EMBL" id="JABBWE010000100">
    <property type="protein sequence ID" value="KAG1785946.1"/>
    <property type="molecule type" value="Genomic_DNA"/>
</dbReference>
<dbReference type="PROSITE" id="PS01031">
    <property type="entry name" value="SHSP"/>
    <property type="match status" value="1"/>
</dbReference>
<feature type="compositionally biased region" description="Polar residues" evidence="4">
    <location>
        <begin position="86"/>
        <end position="111"/>
    </location>
</feature>